<keyword evidence="7" id="KW-1185">Reference proteome</keyword>
<dbReference type="AlphaFoldDB" id="A0AB34KTP8"/>
<feature type="compositionally biased region" description="Low complexity" evidence="4">
    <location>
        <begin position="1"/>
        <end position="49"/>
    </location>
</feature>
<dbReference type="InterPro" id="IPR046342">
    <property type="entry name" value="CBS_dom_sf"/>
</dbReference>
<dbReference type="PANTHER" id="PTHR13780">
    <property type="entry name" value="AMP-ACTIVATED PROTEIN KINASE, GAMMA REGULATORY SUBUNIT"/>
    <property type="match status" value="1"/>
</dbReference>
<evidence type="ECO:0000256" key="3">
    <source>
        <dbReference type="PROSITE-ProRule" id="PRU00703"/>
    </source>
</evidence>
<feature type="region of interest" description="Disordered" evidence="4">
    <location>
        <begin position="1"/>
        <end position="88"/>
    </location>
</feature>
<dbReference type="InterPro" id="IPR050511">
    <property type="entry name" value="AMPK_gamma/SDS23_families"/>
</dbReference>
<keyword evidence="2 3" id="KW-0129">CBS domain</keyword>
<evidence type="ECO:0000313" key="6">
    <source>
        <dbReference type="EMBL" id="KAL1587141.1"/>
    </source>
</evidence>
<dbReference type="PROSITE" id="PS51371">
    <property type="entry name" value="CBS"/>
    <property type="match status" value="1"/>
</dbReference>
<dbReference type="EMBL" id="JAAQHG020000011">
    <property type="protein sequence ID" value="KAL1587141.1"/>
    <property type="molecule type" value="Genomic_DNA"/>
</dbReference>
<dbReference type="InterPro" id="IPR000644">
    <property type="entry name" value="CBS_dom"/>
</dbReference>
<feature type="region of interest" description="Disordered" evidence="4">
    <location>
        <begin position="404"/>
        <end position="456"/>
    </location>
</feature>
<gene>
    <name evidence="6" type="ORF">WHR41_04460</name>
</gene>
<comment type="caution">
    <text evidence="6">The sequence shown here is derived from an EMBL/GenBank/DDBJ whole genome shotgun (WGS) entry which is preliminary data.</text>
</comment>
<evidence type="ECO:0000256" key="1">
    <source>
        <dbReference type="ARBA" id="ARBA00022737"/>
    </source>
</evidence>
<name>A0AB34KTP8_9PEZI</name>
<proteinExistence type="predicted"/>
<evidence type="ECO:0000256" key="4">
    <source>
        <dbReference type="SAM" id="MobiDB-lite"/>
    </source>
</evidence>
<sequence length="538" mass="57468">MAQPIPAASSSRPTSSSNADSSRNRPSPLLKPANTSTASSSAISTTSNTPLGTPRKEASRSPAVSHRSSFAENLRNYPPSPRTQRPPSFSSHALAELLMNPPAKANGDDARFRGRDWRQIQVSEIIDPAEVRFVEMDTSIEDTTKLLIKSGAPNLVLVRESTKTRTAIGTFDYSDLNAYLLLVLGLSLPDESAQHLSDRARAGQAIPMADLLDHLGAREMPAFLPHTADLTQAMEVLGGGSHRLIICKEGTSEVVGIVSQLRLVRFFWENHQNFSATEALYSRPLQELKLGAKVVVSINGDRPLKDALLLMHAEGITSLPVLDNHKNVIGNISHVDVKLLTDSSSIPLLSSSCIHFISIILSERGLNDGQDSYPVFHVTPFSTLAHTVAKLCATRSHRMWIVESPSPAGSVPPSPGFQAVTPHGGTPSTQSQASRPPAVDEATHMTTPGTVAAGTGPGAAVSAAQLPGQNLSGRLTGVVSLTDVLNLFARASGLSPKDPEEERQRRRRSSSSSLRPSMDSVRSSIDLARSPSTGGGRR</sequence>
<accession>A0AB34KTP8</accession>
<dbReference type="PANTHER" id="PTHR13780:SF36">
    <property type="entry name" value="CBS DOMAIN-CONTAINING PROTEIN"/>
    <property type="match status" value="1"/>
</dbReference>
<evidence type="ECO:0000256" key="2">
    <source>
        <dbReference type="ARBA" id="ARBA00023122"/>
    </source>
</evidence>
<feature type="region of interest" description="Disordered" evidence="4">
    <location>
        <begin position="493"/>
        <end position="538"/>
    </location>
</feature>
<dbReference type="Gene3D" id="3.10.580.10">
    <property type="entry name" value="CBS-domain"/>
    <property type="match status" value="2"/>
</dbReference>
<dbReference type="GO" id="GO:0004865">
    <property type="term" value="F:protein serine/threonine phosphatase inhibitor activity"/>
    <property type="evidence" value="ECO:0007669"/>
    <property type="project" value="TreeGrafter"/>
</dbReference>
<keyword evidence="1" id="KW-0677">Repeat</keyword>
<organism evidence="6 7">
    <name type="scientific">Cladosporium halotolerans</name>
    <dbReference type="NCBI Taxonomy" id="1052096"/>
    <lineage>
        <taxon>Eukaryota</taxon>
        <taxon>Fungi</taxon>
        <taxon>Dikarya</taxon>
        <taxon>Ascomycota</taxon>
        <taxon>Pezizomycotina</taxon>
        <taxon>Dothideomycetes</taxon>
        <taxon>Dothideomycetidae</taxon>
        <taxon>Cladosporiales</taxon>
        <taxon>Cladosporiaceae</taxon>
        <taxon>Cladosporium</taxon>
    </lineage>
</organism>
<feature type="compositionally biased region" description="Low complexity" evidence="4">
    <location>
        <begin position="446"/>
        <end position="456"/>
    </location>
</feature>
<dbReference type="CDD" id="cd02205">
    <property type="entry name" value="CBS_pair_SF"/>
    <property type="match status" value="1"/>
</dbReference>
<dbReference type="RefSeq" id="XP_069230246.1">
    <property type="nucleotide sequence ID" value="XM_069373066.1"/>
</dbReference>
<dbReference type="SMART" id="SM00116">
    <property type="entry name" value="CBS"/>
    <property type="match status" value="2"/>
</dbReference>
<feature type="domain" description="CBS" evidence="5">
    <location>
        <begin position="291"/>
        <end position="348"/>
    </location>
</feature>
<dbReference type="Proteomes" id="UP000803884">
    <property type="component" value="Unassembled WGS sequence"/>
</dbReference>
<reference evidence="6 7" key="1">
    <citation type="journal article" date="2020" name="Microbiol. Resour. Announc.">
        <title>Draft Genome Sequence of a Cladosporium Species Isolated from the Mesophotic Ascidian Didemnum maculosum.</title>
        <authorList>
            <person name="Gioti A."/>
            <person name="Siaperas R."/>
            <person name="Nikolaivits E."/>
            <person name="Le Goff G."/>
            <person name="Ouazzani J."/>
            <person name="Kotoulas G."/>
            <person name="Topakas E."/>
        </authorList>
    </citation>
    <scope>NUCLEOTIDE SEQUENCE [LARGE SCALE GENOMIC DNA]</scope>
    <source>
        <strain evidence="6 7">TM138-S3</strain>
    </source>
</reference>
<dbReference type="SUPFAM" id="SSF54631">
    <property type="entry name" value="CBS-domain pair"/>
    <property type="match status" value="2"/>
</dbReference>
<evidence type="ECO:0000313" key="7">
    <source>
        <dbReference type="Proteomes" id="UP000803884"/>
    </source>
</evidence>
<dbReference type="Pfam" id="PF00571">
    <property type="entry name" value="CBS"/>
    <property type="match status" value="1"/>
</dbReference>
<evidence type="ECO:0000259" key="5">
    <source>
        <dbReference type="PROSITE" id="PS51371"/>
    </source>
</evidence>
<protein>
    <recommendedName>
        <fullName evidence="5">CBS domain-containing protein</fullName>
    </recommendedName>
</protein>
<dbReference type="GO" id="GO:0042149">
    <property type="term" value="P:cellular response to glucose starvation"/>
    <property type="evidence" value="ECO:0007669"/>
    <property type="project" value="TreeGrafter"/>
</dbReference>
<feature type="compositionally biased region" description="Low complexity" evidence="4">
    <location>
        <begin position="510"/>
        <end position="524"/>
    </location>
</feature>
<dbReference type="GeneID" id="96005904"/>